<comment type="function">
    <text evidence="1">Neddylation of cullins play an essential role in the regulation of SCF-type complexes activity.</text>
</comment>
<evidence type="ECO:0000256" key="2">
    <source>
        <dbReference type="SAM" id="MobiDB-lite"/>
    </source>
</evidence>
<dbReference type="AlphaFoldDB" id="A0A284R7N7"/>
<dbReference type="GO" id="GO:0097602">
    <property type="term" value="F:cullin family protein binding"/>
    <property type="evidence" value="ECO:0007669"/>
    <property type="project" value="TreeGrafter"/>
</dbReference>
<proteinExistence type="predicted"/>
<evidence type="ECO:0000256" key="1">
    <source>
        <dbReference type="RuleBase" id="RU410713"/>
    </source>
</evidence>
<dbReference type="InterPro" id="IPR042460">
    <property type="entry name" value="DCN1-like_PONY"/>
</dbReference>
<dbReference type="Pfam" id="PF03556">
    <property type="entry name" value="Cullin_binding"/>
    <property type="match status" value="1"/>
</dbReference>
<organism evidence="4 5">
    <name type="scientific">Armillaria ostoyae</name>
    <name type="common">Armillaria root rot fungus</name>
    <dbReference type="NCBI Taxonomy" id="47428"/>
    <lineage>
        <taxon>Eukaryota</taxon>
        <taxon>Fungi</taxon>
        <taxon>Dikarya</taxon>
        <taxon>Basidiomycota</taxon>
        <taxon>Agaricomycotina</taxon>
        <taxon>Agaricomycetes</taxon>
        <taxon>Agaricomycetidae</taxon>
        <taxon>Agaricales</taxon>
        <taxon>Marasmiineae</taxon>
        <taxon>Physalacriaceae</taxon>
        <taxon>Armillaria</taxon>
    </lineage>
</organism>
<protein>
    <recommendedName>
        <fullName evidence="1">Defective in cullin neddylation protein</fullName>
    </recommendedName>
</protein>
<reference evidence="5" key="1">
    <citation type="journal article" date="2017" name="Nat. Ecol. Evol.">
        <title>Genome expansion and lineage-specific genetic innovations in the forest pathogenic fungi Armillaria.</title>
        <authorList>
            <person name="Sipos G."/>
            <person name="Prasanna A.N."/>
            <person name="Walter M.C."/>
            <person name="O'Connor E."/>
            <person name="Balint B."/>
            <person name="Krizsan K."/>
            <person name="Kiss B."/>
            <person name="Hess J."/>
            <person name="Varga T."/>
            <person name="Slot J."/>
            <person name="Riley R."/>
            <person name="Boka B."/>
            <person name="Rigling D."/>
            <person name="Barry K."/>
            <person name="Lee J."/>
            <person name="Mihaltcheva S."/>
            <person name="LaButti K."/>
            <person name="Lipzen A."/>
            <person name="Waldron R."/>
            <person name="Moloney N.M."/>
            <person name="Sperisen C."/>
            <person name="Kredics L."/>
            <person name="Vagvoelgyi C."/>
            <person name="Patrignani A."/>
            <person name="Fitzpatrick D."/>
            <person name="Nagy I."/>
            <person name="Doyle S."/>
            <person name="Anderson J.B."/>
            <person name="Grigoriev I.V."/>
            <person name="Gueldener U."/>
            <person name="Muensterkoetter M."/>
            <person name="Nagy L.G."/>
        </authorList>
    </citation>
    <scope>NUCLEOTIDE SEQUENCE [LARGE SCALE GENOMIC DNA]</scope>
    <source>
        <strain evidence="5">C18/9</strain>
    </source>
</reference>
<feature type="compositionally biased region" description="Low complexity" evidence="2">
    <location>
        <begin position="15"/>
        <end position="30"/>
    </location>
</feature>
<dbReference type="STRING" id="47428.A0A284R7N7"/>
<dbReference type="GO" id="GO:0031624">
    <property type="term" value="F:ubiquitin conjugating enzyme binding"/>
    <property type="evidence" value="ECO:0007669"/>
    <property type="project" value="TreeGrafter"/>
</dbReference>
<gene>
    <name evidence="4" type="ORF">ARMOST_08092</name>
</gene>
<dbReference type="OrthoDB" id="27198at2759"/>
<dbReference type="Gene3D" id="1.10.238.200">
    <property type="entry name" value="Cullin, PONY binding domain"/>
    <property type="match status" value="1"/>
</dbReference>
<dbReference type="Proteomes" id="UP000219338">
    <property type="component" value="Unassembled WGS sequence"/>
</dbReference>
<dbReference type="GO" id="GO:0000151">
    <property type="term" value="C:ubiquitin ligase complex"/>
    <property type="evidence" value="ECO:0007669"/>
    <property type="project" value="TreeGrafter"/>
</dbReference>
<accession>A0A284R7N7</accession>
<feature type="domain" description="DCUN1" evidence="3">
    <location>
        <begin position="135"/>
        <end position="375"/>
    </location>
</feature>
<feature type="compositionally biased region" description="Basic residues" evidence="2">
    <location>
        <begin position="44"/>
        <end position="57"/>
    </location>
</feature>
<dbReference type="OMA" id="AWQVEAK"/>
<dbReference type="PANTHER" id="PTHR12281">
    <property type="entry name" value="RP42 RELATED"/>
    <property type="match status" value="1"/>
</dbReference>
<evidence type="ECO:0000313" key="5">
    <source>
        <dbReference type="Proteomes" id="UP000219338"/>
    </source>
</evidence>
<dbReference type="PROSITE" id="PS51229">
    <property type="entry name" value="DCUN1"/>
    <property type="match status" value="1"/>
</dbReference>
<feature type="region of interest" description="Disordered" evidence="2">
    <location>
        <begin position="1"/>
        <end position="97"/>
    </location>
</feature>
<dbReference type="Gene3D" id="1.10.238.10">
    <property type="entry name" value="EF-hand"/>
    <property type="match status" value="1"/>
</dbReference>
<sequence>MPPKRKQVDETPAESSSTRATRSSTRASTAKKGEDTSGPTSQKSTKKAAAKTTKKAASKGAADEEQPPAKKARTSNPRVTKRGKKSNTIDDPAGPSKPVAKVGFSVLVSLHPYSPFPTQAPEEAKKLAAGKSEPYAPARSVALFETYADPDTPDVIGPEGLEKLCSDANIPMEGALPLLFSWQLGAQEMGKLTKDEWVKWTTARKISTLSQIYQALADLNDLLIDGKPPLKRPSNAKKNDEPYDRTAYWAYAADTKDAFRKLYMFCFTLVKPPWVVPLPFLVIGAHSARYVHRQSRNIDMETATAFWTVLLAPKSPLMKDVLEFVGGKGESYKAANKDLWTMMLEFCETMSPNLDGYEADGAWPTLLDDFVASKKGGNEKKVDEVA</sequence>
<dbReference type="InterPro" id="IPR014764">
    <property type="entry name" value="DCN-prot"/>
</dbReference>
<dbReference type="InterPro" id="IPR005176">
    <property type="entry name" value="PONY_dom"/>
</dbReference>
<name>A0A284R7N7_ARMOS</name>
<dbReference type="EMBL" id="FUEG01000005">
    <property type="protein sequence ID" value="SJL04722.1"/>
    <property type="molecule type" value="Genomic_DNA"/>
</dbReference>
<dbReference type="GO" id="GO:0032182">
    <property type="term" value="F:ubiquitin-like protein binding"/>
    <property type="evidence" value="ECO:0007669"/>
    <property type="project" value="TreeGrafter"/>
</dbReference>
<dbReference type="GO" id="GO:0045116">
    <property type="term" value="P:protein neddylation"/>
    <property type="evidence" value="ECO:0007669"/>
    <property type="project" value="TreeGrafter"/>
</dbReference>
<evidence type="ECO:0000259" key="3">
    <source>
        <dbReference type="PROSITE" id="PS51229"/>
    </source>
</evidence>
<evidence type="ECO:0000313" key="4">
    <source>
        <dbReference type="EMBL" id="SJL04722.1"/>
    </source>
</evidence>
<keyword evidence="5" id="KW-1185">Reference proteome</keyword>